<evidence type="ECO:0000313" key="5">
    <source>
        <dbReference type="Proteomes" id="UP000054558"/>
    </source>
</evidence>
<dbReference type="CDD" id="cd02028">
    <property type="entry name" value="UMPK_like"/>
    <property type="match status" value="1"/>
</dbReference>
<keyword evidence="4" id="KW-0378">Hydrolase</keyword>
<feature type="domain" description="Phosphoribulokinase/uridine kinase" evidence="3">
    <location>
        <begin position="581"/>
        <end position="718"/>
    </location>
</feature>
<dbReference type="Gene3D" id="3.40.50.300">
    <property type="entry name" value="P-loop containing nucleotide triphosphate hydrolases"/>
    <property type="match status" value="2"/>
</dbReference>
<feature type="region of interest" description="Disordered" evidence="1">
    <location>
        <begin position="457"/>
        <end position="547"/>
    </location>
</feature>
<proteinExistence type="predicted"/>
<reference evidence="4 5" key="1">
    <citation type="journal article" date="2014" name="Nat. Commun.">
        <title>Klebsormidium flaccidum genome reveals primary factors for plant terrestrial adaptation.</title>
        <authorList>
            <person name="Hori K."/>
            <person name="Maruyama F."/>
            <person name="Fujisawa T."/>
            <person name="Togashi T."/>
            <person name="Yamamoto N."/>
            <person name="Seo M."/>
            <person name="Sato S."/>
            <person name="Yamada T."/>
            <person name="Mori H."/>
            <person name="Tajima N."/>
            <person name="Moriyama T."/>
            <person name="Ikeuchi M."/>
            <person name="Watanabe M."/>
            <person name="Wada H."/>
            <person name="Kobayashi K."/>
            <person name="Saito M."/>
            <person name="Masuda T."/>
            <person name="Sasaki-Sekimoto Y."/>
            <person name="Mashiguchi K."/>
            <person name="Awai K."/>
            <person name="Shimojima M."/>
            <person name="Masuda S."/>
            <person name="Iwai M."/>
            <person name="Nobusawa T."/>
            <person name="Narise T."/>
            <person name="Kondo S."/>
            <person name="Saito H."/>
            <person name="Sato R."/>
            <person name="Murakawa M."/>
            <person name="Ihara Y."/>
            <person name="Oshima-Yamada Y."/>
            <person name="Ohtaka K."/>
            <person name="Satoh M."/>
            <person name="Sonobe K."/>
            <person name="Ishii M."/>
            <person name="Ohtani R."/>
            <person name="Kanamori-Sato M."/>
            <person name="Honoki R."/>
            <person name="Miyazaki D."/>
            <person name="Mochizuki H."/>
            <person name="Umetsu J."/>
            <person name="Higashi K."/>
            <person name="Shibata D."/>
            <person name="Kamiya Y."/>
            <person name="Sato N."/>
            <person name="Nakamura Y."/>
            <person name="Tabata S."/>
            <person name="Ida S."/>
            <person name="Kurokawa K."/>
            <person name="Ohta H."/>
        </authorList>
    </citation>
    <scope>NUCLEOTIDE SEQUENCE [LARGE SCALE GENOMIC DNA]</scope>
    <source>
        <strain evidence="4 5">NIES-2285</strain>
    </source>
</reference>
<dbReference type="SUPFAM" id="SSF55154">
    <property type="entry name" value="CYTH-like phosphatases"/>
    <property type="match status" value="2"/>
</dbReference>
<sequence length="1014" mass="113501">MERLWSSDTASQESTESHEGSGSFQIVSMDDSQLGLEANPEIMSLLHIARQGDTWQLLPINKELSFDHGFLVTVKAIQLLRDKKRGVVLVGLGGPSGAGKTSLAEKLTSVLKGTVIHLENYLTGGDADDYDGLDMVTLLDNLRDITSGRDTQLPIYNLEQKARTGFTQFEASESKVVIVEGTYALRAEIRPFLDIRVGMVGGMHFNLLQRIQHDTAQKGQQLSTDEVLDALFPNFKAHIEPDLNQAQIKIKNELEAMATLRKPLYVVKSTTPVSREAVEALLDARRTVHREDKYLDLYLFQPQSGRTPQNQIRVRIVNSARYLINDSASRIVMDDNVILSNRNEFEIDPRTFGRLLSPPLGYEVDVSFRRESQICTDGQLTVSLDKLEMEMDVHSEFVQVKSTDRHVMQAAAARLGLTKDSLTAKSYMEIFAGHKSEAQPRAPSPPVEELLREFAQPPPLHAPQPQRPAPPTQRPPPVDTSRAPQTSEPWTRSPTSASIHASENWLLRAPPGSQVLSPSRAVESERMSQSAAAGPSGRGLPRGGVRSELKPKDEWHAFEQGQFMALKAIEVLKQHNGPPVIIGIGGPSGSGKTSLAHKLADILQCKVVSLERYYAADRVANENFDEFSALDVDMLIHNLQELREGRPTHLPVFDFEKKERKGFEDFSIGHEGVVVFEGMYTLHQRIKACFDVRIAVTGGVKFYLVRKVMRDLEKKGEAPRWAEVMAKVFPMYRKIEADFVHAHLKISNKFDPVHSLLDPLFVLKSSKQVAVSAIQRQLDPASVKVSTQTYEDIFLYMSHSPKGPTEGDWIRVRNCGGRYFILVREPIREGDFILQPRVDFDISTKTMGGLCDIGYAAGFILRVTATTFQDDRLTIEIDTLENISDKYIQIKATDRDLVQRTGSALGLDGSYTTKPFLDIIHDSSPTAFAESIDLSRSSSAVHLQEVVHRNRHNHGTEDAGTVAEQISAMRAEFRDIQRRMARQEWSSWWTVGMTLILAAAVVRLYMYPTRLKSM</sequence>
<dbReference type="InterPro" id="IPR006083">
    <property type="entry name" value="PRK/URK"/>
</dbReference>
<dbReference type="Proteomes" id="UP000054558">
    <property type="component" value="Unassembled WGS sequence"/>
</dbReference>
<keyword evidence="2" id="KW-0472">Membrane</keyword>
<dbReference type="GO" id="GO:0005737">
    <property type="term" value="C:cytoplasm"/>
    <property type="evidence" value="ECO:0000318"/>
    <property type="project" value="GO_Central"/>
</dbReference>
<dbReference type="InterPro" id="IPR027417">
    <property type="entry name" value="P-loop_NTPase"/>
</dbReference>
<feature type="transmembrane region" description="Helical" evidence="2">
    <location>
        <begin position="985"/>
        <end position="1006"/>
    </location>
</feature>
<evidence type="ECO:0000256" key="1">
    <source>
        <dbReference type="SAM" id="MobiDB-lite"/>
    </source>
</evidence>
<organism evidence="4 5">
    <name type="scientific">Klebsormidium nitens</name>
    <name type="common">Green alga</name>
    <name type="synonym">Ulothrix nitens</name>
    <dbReference type="NCBI Taxonomy" id="105231"/>
    <lineage>
        <taxon>Eukaryota</taxon>
        <taxon>Viridiplantae</taxon>
        <taxon>Streptophyta</taxon>
        <taxon>Klebsormidiophyceae</taxon>
        <taxon>Klebsormidiales</taxon>
        <taxon>Klebsormidiaceae</taxon>
        <taxon>Klebsormidium</taxon>
    </lineage>
</organism>
<feature type="region of interest" description="Disordered" evidence="1">
    <location>
        <begin position="1"/>
        <end position="24"/>
    </location>
</feature>
<dbReference type="GO" id="GO:0005524">
    <property type="term" value="F:ATP binding"/>
    <property type="evidence" value="ECO:0007669"/>
    <property type="project" value="InterPro"/>
</dbReference>
<accession>A0A1Y1HVE5</accession>
<dbReference type="STRING" id="105231.A0A1Y1HVE5"/>
<dbReference type="PRINTS" id="PR00988">
    <property type="entry name" value="URIDINKINASE"/>
</dbReference>
<name>A0A1Y1HVE5_KLENI</name>
<feature type="domain" description="Phosphoribulokinase/uridine kinase" evidence="3">
    <location>
        <begin position="126"/>
        <end position="251"/>
    </location>
</feature>
<keyword evidence="2" id="KW-0812">Transmembrane</keyword>
<dbReference type="GO" id="GO:0016787">
    <property type="term" value="F:hydrolase activity"/>
    <property type="evidence" value="ECO:0007669"/>
    <property type="project" value="UniProtKB-KW"/>
</dbReference>
<dbReference type="Pfam" id="PF00485">
    <property type="entry name" value="PRK"/>
    <property type="match status" value="2"/>
</dbReference>
<dbReference type="OrthoDB" id="738517at2759"/>
<dbReference type="EMBL" id="DF237016">
    <property type="protein sequence ID" value="GAQ80951.1"/>
    <property type="molecule type" value="Genomic_DNA"/>
</dbReference>
<keyword evidence="5" id="KW-1185">Reference proteome</keyword>
<feature type="compositionally biased region" description="Polar residues" evidence="1">
    <location>
        <begin position="482"/>
        <end position="501"/>
    </location>
</feature>
<protein>
    <submittedName>
        <fullName evidence="4">Nucleoside triphosphate hydrolases superfamily protein</fullName>
    </submittedName>
</protein>
<evidence type="ECO:0000313" key="4">
    <source>
        <dbReference type="EMBL" id="GAQ80951.1"/>
    </source>
</evidence>
<dbReference type="InterPro" id="IPR033469">
    <property type="entry name" value="CYTH-like_dom_sf"/>
</dbReference>
<keyword evidence="2" id="KW-1133">Transmembrane helix</keyword>
<gene>
    <name evidence="4" type="ORF">KFL_000670090</name>
</gene>
<dbReference type="SUPFAM" id="SSF52540">
    <property type="entry name" value="P-loop containing nucleoside triphosphate hydrolases"/>
    <property type="match status" value="2"/>
</dbReference>
<dbReference type="PANTHER" id="PTHR10285">
    <property type="entry name" value="URIDINE KINASE"/>
    <property type="match status" value="1"/>
</dbReference>
<dbReference type="Gene3D" id="2.40.320.10">
    <property type="entry name" value="Hypothetical Protein Pfu-838710-001"/>
    <property type="match status" value="1"/>
</dbReference>
<dbReference type="OMA" id="YYKLKCR"/>
<evidence type="ECO:0000259" key="3">
    <source>
        <dbReference type="Pfam" id="PF00485"/>
    </source>
</evidence>
<dbReference type="GO" id="GO:0016301">
    <property type="term" value="F:kinase activity"/>
    <property type="evidence" value="ECO:0007669"/>
    <property type="project" value="InterPro"/>
</dbReference>
<evidence type="ECO:0000256" key="2">
    <source>
        <dbReference type="SAM" id="Phobius"/>
    </source>
</evidence>
<dbReference type="AlphaFoldDB" id="A0A1Y1HVE5"/>
<feature type="compositionally biased region" description="Pro residues" evidence="1">
    <location>
        <begin position="457"/>
        <end position="478"/>
    </location>
</feature>